<dbReference type="Proteomes" id="UP001347796">
    <property type="component" value="Unassembled WGS sequence"/>
</dbReference>
<comment type="caution">
    <text evidence="1">The sequence shown here is derived from an EMBL/GenBank/DDBJ whole genome shotgun (WGS) entry which is preliminary data.</text>
</comment>
<reference evidence="1 2" key="1">
    <citation type="submission" date="2024-01" db="EMBL/GenBank/DDBJ databases">
        <title>The genome of the rayed Mediterranean limpet Patella caerulea (Linnaeus, 1758).</title>
        <authorList>
            <person name="Anh-Thu Weber A."/>
            <person name="Halstead-Nussloch G."/>
        </authorList>
    </citation>
    <scope>NUCLEOTIDE SEQUENCE [LARGE SCALE GENOMIC DNA]</scope>
    <source>
        <strain evidence="1">AATW-2023a</strain>
        <tissue evidence="1">Whole specimen</tissue>
    </source>
</reference>
<dbReference type="EMBL" id="JAZGQO010000011">
    <property type="protein sequence ID" value="KAK6173026.1"/>
    <property type="molecule type" value="Genomic_DNA"/>
</dbReference>
<name>A0AAN8J8X9_PATCE</name>
<evidence type="ECO:0008006" key="3">
    <source>
        <dbReference type="Google" id="ProtNLM"/>
    </source>
</evidence>
<accession>A0AAN8J8X9</accession>
<proteinExistence type="predicted"/>
<evidence type="ECO:0000313" key="2">
    <source>
        <dbReference type="Proteomes" id="UP001347796"/>
    </source>
</evidence>
<evidence type="ECO:0000313" key="1">
    <source>
        <dbReference type="EMBL" id="KAK6173026.1"/>
    </source>
</evidence>
<dbReference type="AlphaFoldDB" id="A0AAN8J8X9"/>
<keyword evidence="2" id="KW-1185">Reference proteome</keyword>
<gene>
    <name evidence="1" type="ORF">SNE40_016565</name>
</gene>
<organism evidence="1 2">
    <name type="scientific">Patella caerulea</name>
    <name type="common">Rayed Mediterranean limpet</name>
    <dbReference type="NCBI Taxonomy" id="87958"/>
    <lineage>
        <taxon>Eukaryota</taxon>
        <taxon>Metazoa</taxon>
        <taxon>Spiralia</taxon>
        <taxon>Lophotrochozoa</taxon>
        <taxon>Mollusca</taxon>
        <taxon>Gastropoda</taxon>
        <taxon>Patellogastropoda</taxon>
        <taxon>Patelloidea</taxon>
        <taxon>Patellidae</taxon>
        <taxon>Patella</taxon>
    </lineage>
</organism>
<protein>
    <recommendedName>
        <fullName evidence="3">Retrotransposon gag domain-containing protein</fullName>
    </recommendedName>
</protein>
<sequence>MLISADNKRMIALALQTSTAMAGEVITRYVREHLDSTWDRLKESLNKRFGDHADAECALQKLKTPNQGQGETVQCFGYRIKSLSEEAYSYEHLNNPIVQSVLVDIFIHGVRDDRTVNKLIRDTPTTLDVALEKAISDQQTSRAFQLRRRVFEEPMEIDQLSSLQRTNK</sequence>